<dbReference type="OrthoDB" id="6430772at2"/>
<dbReference type="AlphaFoldDB" id="A0A2W1MZZ8"/>
<proteinExistence type="predicted"/>
<keyword evidence="3" id="KW-0472">Membrane</keyword>
<dbReference type="Proteomes" id="UP000249248">
    <property type="component" value="Unassembled WGS sequence"/>
</dbReference>
<dbReference type="InterPro" id="IPR050624">
    <property type="entry name" value="HTH-type_Tx_Regulator"/>
</dbReference>
<protein>
    <submittedName>
        <fullName evidence="5">TetR/AcrR family transcriptional regulator</fullName>
    </submittedName>
</protein>
<evidence type="ECO:0000256" key="2">
    <source>
        <dbReference type="PROSITE-ProRule" id="PRU00335"/>
    </source>
</evidence>
<dbReference type="PROSITE" id="PS50977">
    <property type="entry name" value="HTH_TETR_2"/>
    <property type="match status" value="1"/>
</dbReference>
<feature type="domain" description="HTH tetR-type" evidence="4">
    <location>
        <begin position="8"/>
        <end position="68"/>
    </location>
</feature>
<dbReference type="PANTHER" id="PTHR43479">
    <property type="entry name" value="ACREF/ENVCD OPERON REPRESSOR-RELATED"/>
    <property type="match status" value="1"/>
</dbReference>
<evidence type="ECO:0000256" key="1">
    <source>
        <dbReference type="ARBA" id="ARBA00023125"/>
    </source>
</evidence>
<organism evidence="5 6">
    <name type="scientific">Putridiphycobacter roseus</name>
    <dbReference type="NCBI Taxonomy" id="2219161"/>
    <lineage>
        <taxon>Bacteria</taxon>
        <taxon>Pseudomonadati</taxon>
        <taxon>Bacteroidota</taxon>
        <taxon>Flavobacteriia</taxon>
        <taxon>Flavobacteriales</taxon>
        <taxon>Crocinitomicaceae</taxon>
        <taxon>Putridiphycobacter</taxon>
    </lineage>
</organism>
<dbReference type="InterPro" id="IPR009057">
    <property type="entry name" value="Homeodomain-like_sf"/>
</dbReference>
<reference evidence="5 6" key="1">
    <citation type="submission" date="2018-06" db="EMBL/GenBank/DDBJ databases">
        <title>The draft genome sequence of Crocinitomix sp. SM1701.</title>
        <authorList>
            <person name="Zhang X."/>
        </authorList>
    </citation>
    <scope>NUCLEOTIDE SEQUENCE [LARGE SCALE GENOMIC DNA]</scope>
    <source>
        <strain evidence="5 6">SM1701</strain>
    </source>
</reference>
<keyword evidence="6" id="KW-1185">Reference proteome</keyword>
<dbReference type="SUPFAM" id="SSF46689">
    <property type="entry name" value="Homeodomain-like"/>
    <property type="match status" value="1"/>
</dbReference>
<dbReference type="InterPro" id="IPR023772">
    <property type="entry name" value="DNA-bd_HTH_TetR-type_CS"/>
</dbReference>
<dbReference type="PRINTS" id="PR00455">
    <property type="entry name" value="HTHTETR"/>
</dbReference>
<keyword evidence="3" id="KW-0812">Transmembrane</keyword>
<evidence type="ECO:0000313" key="5">
    <source>
        <dbReference type="EMBL" id="PZE16860.1"/>
    </source>
</evidence>
<evidence type="ECO:0000313" key="6">
    <source>
        <dbReference type="Proteomes" id="UP000249248"/>
    </source>
</evidence>
<name>A0A2W1MZZ8_9FLAO</name>
<keyword evidence="3" id="KW-1133">Transmembrane helix</keyword>
<dbReference type="Gene3D" id="1.10.357.10">
    <property type="entry name" value="Tetracycline Repressor, domain 2"/>
    <property type="match status" value="1"/>
</dbReference>
<feature type="DNA-binding region" description="H-T-H motif" evidence="2">
    <location>
        <begin position="31"/>
        <end position="50"/>
    </location>
</feature>
<dbReference type="PANTHER" id="PTHR43479:SF11">
    <property type="entry name" value="ACREF_ENVCD OPERON REPRESSOR-RELATED"/>
    <property type="match status" value="1"/>
</dbReference>
<dbReference type="Pfam" id="PF00440">
    <property type="entry name" value="TetR_N"/>
    <property type="match status" value="1"/>
</dbReference>
<evidence type="ECO:0000259" key="4">
    <source>
        <dbReference type="PROSITE" id="PS50977"/>
    </source>
</evidence>
<gene>
    <name evidence="5" type="ORF">DNU06_11425</name>
</gene>
<dbReference type="PROSITE" id="PS01081">
    <property type="entry name" value="HTH_TETR_1"/>
    <property type="match status" value="1"/>
</dbReference>
<feature type="transmembrane region" description="Helical" evidence="3">
    <location>
        <begin position="147"/>
        <end position="164"/>
    </location>
</feature>
<comment type="caution">
    <text evidence="5">The sequence shown here is derived from an EMBL/GenBank/DDBJ whole genome shotgun (WGS) entry which is preliminary data.</text>
</comment>
<dbReference type="RefSeq" id="WP_111063469.1">
    <property type="nucleotide sequence ID" value="NZ_JBHUCU010000007.1"/>
</dbReference>
<keyword evidence="1 2" id="KW-0238">DNA-binding</keyword>
<sequence>MPKLQKSKDKKAALLKATLSLVNTEGIQGASMAKVAKIAKVSPATIYLYFENKQDLVDELYLKVKENFSIHAFEDFNEAASIKDSFYKIWHNTVAYKLNHPEEASFLAQCDNTPMLSDNARQNGLKQLDTLLTLWEKGQSENILKNVSPYLMYAFTFYAMAFIMNKDNQKKCMLDKKNLEAAFEMAWDSIKINTK</sequence>
<dbReference type="GO" id="GO:0003677">
    <property type="term" value="F:DNA binding"/>
    <property type="evidence" value="ECO:0007669"/>
    <property type="project" value="UniProtKB-UniRule"/>
</dbReference>
<dbReference type="InterPro" id="IPR054422">
    <property type="entry name" value="TetR-like_HI_0893_C"/>
</dbReference>
<dbReference type="EMBL" id="QKSB01000006">
    <property type="protein sequence ID" value="PZE16860.1"/>
    <property type="molecule type" value="Genomic_DNA"/>
</dbReference>
<evidence type="ECO:0000256" key="3">
    <source>
        <dbReference type="SAM" id="Phobius"/>
    </source>
</evidence>
<dbReference type="Pfam" id="PF22604">
    <property type="entry name" value="TetR_HI_0893_C"/>
    <property type="match status" value="1"/>
</dbReference>
<dbReference type="InterPro" id="IPR001647">
    <property type="entry name" value="HTH_TetR"/>
</dbReference>
<accession>A0A2W1MZZ8</accession>